<gene>
    <name evidence="2" type="ORF">RND71_010056</name>
</gene>
<accession>A0AAE1SKW6</accession>
<protein>
    <submittedName>
        <fullName evidence="2">Uncharacterized protein</fullName>
    </submittedName>
</protein>
<sequence>MDSLYGLGQYSPYKLAFGVELDSKWESNHNNNKRKNNCEKGRARGGGQPASGRNEWVLGLT</sequence>
<feature type="region of interest" description="Disordered" evidence="1">
    <location>
        <begin position="26"/>
        <end position="61"/>
    </location>
</feature>
<name>A0AAE1SKW6_9SOLA</name>
<dbReference type="AlphaFoldDB" id="A0AAE1SKW6"/>
<evidence type="ECO:0000313" key="3">
    <source>
        <dbReference type="Proteomes" id="UP001291623"/>
    </source>
</evidence>
<evidence type="ECO:0000313" key="2">
    <source>
        <dbReference type="EMBL" id="KAK4370581.1"/>
    </source>
</evidence>
<comment type="caution">
    <text evidence="2">The sequence shown here is derived from an EMBL/GenBank/DDBJ whole genome shotgun (WGS) entry which is preliminary data.</text>
</comment>
<evidence type="ECO:0000256" key="1">
    <source>
        <dbReference type="SAM" id="MobiDB-lite"/>
    </source>
</evidence>
<organism evidence="2 3">
    <name type="scientific">Anisodus tanguticus</name>
    <dbReference type="NCBI Taxonomy" id="243964"/>
    <lineage>
        <taxon>Eukaryota</taxon>
        <taxon>Viridiplantae</taxon>
        <taxon>Streptophyta</taxon>
        <taxon>Embryophyta</taxon>
        <taxon>Tracheophyta</taxon>
        <taxon>Spermatophyta</taxon>
        <taxon>Magnoliopsida</taxon>
        <taxon>eudicotyledons</taxon>
        <taxon>Gunneridae</taxon>
        <taxon>Pentapetalae</taxon>
        <taxon>asterids</taxon>
        <taxon>lamiids</taxon>
        <taxon>Solanales</taxon>
        <taxon>Solanaceae</taxon>
        <taxon>Solanoideae</taxon>
        <taxon>Hyoscyameae</taxon>
        <taxon>Anisodus</taxon>
    </lineage>
</organism>
<proteinExistence type="predicted"/>
<dbReference type="Proteomes" id="UP001291623">
    <property type="component" value="Unassembled WGS sequence"/>
</dbReference>
<dbReference type="EMBL" id="JAVYJV010000005">
    <property type="protein sequence ID" value="KAK4370581.1"/>
    <property type="molecule type" value="Genomic_DNA"/>
</dbReference>
<reference evidence="2" key="1">
    <citation type="submission" date="2023-12" db="EMBL/GenBank/DDBJ databases">
        <title>Genome assembly of Anisodus tanguticus.</title>
        <authorList>
            <person name="Wang Y.-J."/>
        </authorList>
    </citation>
    <scope>NUCLEOTIDE SEQUENCE</scope>
    <source>
        <strain evidence="2">KB-2021</strain>
        <tissue evidence="2">Leaf</tissue>
    </source>
</reference>
<keyword evidence="3" id="KW-1185">Reference proteome</keyword>